<dbReference type="GO" id="GO:0006508">
    <property type="term" value="P:proteolysis"/>
    <property type="evidence" value="ECO:0007669"/>
    <property type="project" value="UniProtKB-KW"/>
</dbReference>
<name>A0A0G4IIJ6_PLABS</name>
<dbReference type="OMA" id="GHRLNAF"/>
<dbReference type="PANTHER" id="PTHR12917">
    <property type="entry name" value="ASPARTYL PROTEASE DDI-RELATED"/>
    <property type="match status" value="1"/>
</dbReference>
<dbReference type="OrthoDB" id="1047367at2759"/>
<reference evidence="8 10" key="1">
    <citation type="submission" date="2015-02" db="EMBL/GenBank/DDBJ databases">
        <authorList>
            <person name="Chooi Y.-H."/>
        </authorList>
    </citation>
    <scope>NUCLEOTIDE SEQUENCE [LARGE SCALE GENOMIC DNA]</scope>
    <source>
        <strain evidence="8">E3</strain>
    </source>
</reference>
<proteinExistence type="inferred from homology"/>
<geneLocation type="mitochondrion" evidence="9"/>
<keyword evidence="9" id="KW-0496">Mitochondrion</keyword>
<dbReference type="EMBL" id="CDSF01000002">
    <property type="protein sequence ID" value="CEO94994.1"/>
    <property type="molecule type" value="Genomic_DNA"/>
</dbReference>
<dbReference type="InterPro" id="IPR009060">
    <property type="entry name" value="UBA-like_sf"/>
</dbReference>
<keyword evidence="2" id="KW-0645">Protease</keyword>
<dbReference type="SUPFAM" id="SSF54236">
    <property type="entry name" value="Ubiquitin-like"/>
    <property type="match status" value="1"/>
</dbReference>
<organism evidence="8 10">
    <name type="scientific">Plasmodiophora brassicae</name>
    <name type="common">Clubroot disease agent</name>
    <dbReference type="NCBI Taxonomy" id="37360"/>
    <lineage>
        <taxon>Eukaryota</taxon>
        <taxon>Sar</taxon>
        <taxon>Rhizaria</taxon>
        <taxon>Endomyxa</taxon>
        <taxon>Phytomyxea</taxon>
        <taxon>Plasmodiophorida</taxon>
        <taxon>Plasmodiophoridae</taxon>
        <taxon>Plasmodiophora</taxon>
    </lineage>
</organism>
<dbReference type="Gene3D" id="1.10.8.10">
    <property type="entry name" value="DNA helicase RuvA subunit, C-terminal domain"/>
    <property type="match status" value="1"/>
</dbReference>
<dbReference type="InterPro" id="IPR000626">
    <property type="entry name" value="Ubiquitin-like_dom"/>
</dbReference>
<dbReference type="SMART" id="SM00165">
    <property type="entry name" value="UBA"/>
    <property type="match status" value="1"/>
</dbReference>
<feature type="domain" description="UBA" evidence="6">
    <location>
        <begin position="373"/>
        <end position="414"/>
    </location>
</feature>
<evidence type="ECO:0000259" key="6">
    <source>
        <dbReference type="PROSITE" id="PS50030"/>
    </source>
</evidence>
<keyword evidence="4" id="KW-0378">Hydrolase</keyword>
<sequence length="414" mass="44941">MAGSPISITVVLEGESGLLACLQVEQAHTAQGVKALLEADWSVPRAQIELQFGQRVLRDHDRLDAVGVRSDDLLQARILQAAPAPASVPAGGMTMEQQANMLRNQIRSDPTALQDLRRRHPEAADAVQNDDPTVFQNFLREQQRLEIEQRMQEAQRIAAIHADPFNEEHQRAIEEEIRRNNVQNNFNAALEHNPEAFAQICMLYVNLKVNNKPVVAFVDSGAQATIMSLPCAERCGIAHLIDTRYSGIAKGVGTAKICGRIHYVEVMLGTHYIAATLTILERSDIEFLWGLDMLRKHQMCIDLEKNCLRFGSEEVRFLSPQELPSWATPEAVEEAKAAESPIASSSSGQSSTPSQSTAPVASVPTPAPGPAPAASSEGDITTLTGLGFSRQDAVRALAACGGNVELAAGLLFNQ</sequence>
<dbReference type="EMBL" id="OVEO01000002">
    <property type="protein sequence ID" value="SPQ94325.1"/>
    <property type="molecule type" value="Genomic_DNA"/>
</dbReference>
<dbReference type="InterPro" id="IPR015940">
    <property type="entry name" value="UBA"/>
</dbReference>
<dbReference type="Proteomes" id="UP000039324">
    <property type="component" value="Unassembled WGS sequence"/>
</dbReference>
<dbReference type="InterPro" id="IPR029071">
    <property type="entry name" value="Ubiquitin-like_domsf"/>
</dbReference>
<dbReference type="Pfam" id="PF24669">
    <property type="entry name" value="Ddi2_HDD"/>
    <property type="match status" value="1"/>
</dbReference>
<protein>
    <recommendedName>
        <fullName evidence="12">DNA damage-inducible protein 1</fullName>
    </recommendedName>
</protein>
<dbReference type="PROSITE" id="PS50030">
    <property type="entry name" value="UBA"/>
    <property type="match status" value="1"/>
</dbReference>
<accession>A0A0G4IIJ6</accession>
<dbReference type="Pfam" id="PF00627">
    <property type="entry name" value="UBA"/>
    <property type="match status" value="1"/>
</dbReference>
<dbReference type="Pfam" id="PF09668">
    <property type="entry name" value="Asp_protease"/>
    <property type="match status" value="1"/>
</dbReference>
<dbReference type="PROSITE" id="PS50053">
    <property type="entry name" value="UBIQUITIN_2"/>
    <property type="match status" value="1"/>
</dbReference>
<reference evidence="9 11" key="2">
    <citation type="submission" date="2018-03" db="EMBL/GenBank/DDBJ databases">
        <authorList>
            <person name="Fogelqvist J."/>
        </authorList>
    </citation>
    <scope>NUCLEOTIDE SEQUENCE [LARGE SCALE GENOMIC DNA]</scope>
</reference>
<feature type="region of interest" description="Disordered" evidence="5">
    <location>
        <begin position="334"/>
        <end position="378"/>
    </location>
</feature>
<dbReference type="GO" id="GO:0004190">
    <property type="term" value="F:aspartic-type endopeptidase activity"/>
    <property type="evidence" value="ECO:0007669"/>
    <property type="project" value="UniProtKB-KW"/>
</dbReference>
<evidence type="ECO:0000256" key="5">
    <source>
        <dbReference type="SAM" id="MobiDB-lite"/>
    </source>
</evidence>
<evidence type="ECO:0000313" key="10">
    <source>
        <dbReference type="Proteomes" id="UP000039324"/>
    </source>
</evidence>
<dbReference type="SUPFAM" id="SSF46934">
    <property type="entry name" value="UBA-like"/>
    <property type="match status" value="1"/>
</dbReference>
<keyword evidence="10" id="KW-1185">Reference proteome</keyword>
<evidence type="ECO:0000256" key="4">
    <source>
        <dbReference type="ARBA" id="ARBA00022801"/>
    </source>
</evidence>
<dbReference type="InterPro" id="IPR019103">
    <property type="entry name" value="Peptidase_aspartic_DDI1-type"/>
</dbReference>
<dbReference type="CDD" id="cd05479">
    <property type="entry name" value="RP_DDI"/>
    <property type="match status" value="1"/>
</dbReference>
<dbReference type="PANTHER" id="PTHR12917:SF1">
    <property type="entry name" value="AT13091P"/>
    <property type="match status" value="1"/>
</dbReference>
<dbReference type="AlphaFoldDB" id="A0A0G4IIJ6"/>
<evidence type="ECO:0000313" key="11">
    <source>
        <dbReference type="Proteomes" id="UP000290189"/>
    </source>
</evidence>
<dbReference type="Proteomes" id="UP000290189">
    <property type="component" value="Unassembled WGS sequence"/>
</dbReference>
<dbReference type="InterPro" id="IPR057273">
    <property type="entry name" value="Ddi1/2_HDD"/>
</dbReference>
<evidence type="ECO:0000313" key="9">
    <source>
        <dbReference type="EMBL" id="SPQ94325.1"/>
    </source>
</evidence>
<dbReference type="CDD" id="cd14309">
    <property type="entry name" value="UBA_scDdi1_like"/>
    <property type="match status" value="1"/>
</dbReference>
<dbReference type="InterPro" id="IPR021109">
    <property type="entry name" value="Peptidase_aspartic_dom_sf"/>
</dbReference>
<feature type="domain" description="Ubiquitin-like" evidence="7">
    <location>
        <begin position="8"/>
        <end position="83"/>
    </location>
</feature>
<feature type="compositionally biased region" description="Low complexity" evidence="5">
    <location>
        <begin position="338"/>
        <end position="364"/>
    </location>
</feature>
<evidence type="ECO:0000259" key="7">
    <source>
        <dbReference type="PROSITE" id="PS50053"/>
    </source>
</evidence>
<evidence type="ECO:0000256" key="1">
    <source>
        <dbReference type="ARBA" id="ARBA00009136"/>
    </source>
</evidence>
<gene>
    <name evidence="8" type="ORF">PBRA_003807</name>
    <name evidence="9" type="ORF">PLBR_LOCUS1540</name>
</gene>
<comment type="similarity">
    <text evidence="1">Belongs to the DDI1 family.</text>
</comment>
<evidence type="ECO:0000313" key="8">
    <source>
        <dbReference type="EMBL" id="CEO94994.1"/>
    </source>
</evidence>
<dbReference type="Gene3D" id="2.40.70.10">
    <property type="entry name" value="Acid Proteases"/>
    <property type="match status" value="1"/>
</dbReference>
<evidence type="ECO:0008006" key="12">
    <source>
        <dbReference type="Google" id="ProtNLM"/>
    </source>
</evidence>
<evidence type="ECO:0000256" key="3">
    <source>
        <dbReference type="ARBA" id="ARBA00022750"/>
    </source>
</evidence>
<dbReference type="SUPFAM" id="SSF50630">
    <property type="entry name" value="Acid proteases"/>
    <property type="match status" value="1"/>
</dbReference>
<dbReference type="STRING" id="37360.A0A0G4IIJ6"/>
<dbReference type="Gene3D" id="3.10.20.90">
    <property type="entry name" value="Phosphatidylinositol 3-kinase Catalytic Subunit, Chain A, domain 1"/>
    <property type="match status" value="1"/>
</dbReference>
<keyword evidence="3" id="KW-0064">Aspartyl protease</keyword>
<evidence type="ECO:0000256" key="2">
    <source>
        <dbReference type="ARBA" id="ARBA00022670"/>
    </source>
</evidence>